<comment type="similarity">
    <text evidence="6">Belongs to the class V-like SAM-binding methyltransferase superfamily. Histone-lysine methyltransferase family. SETD6 subfamily.</text>
</comment>
<dbReference type="Gene3D" id="3.90.1420.10">
    <property type="entry name" value="Rubisco LSMT, substrate-binding domain"/>
    <property type="match status" value="1"/>
</dbReference>
<proteinExistence type="inferred from homology"/>
<feature type="compositionally biased region" description="Low complexity" evidence="7">
    <location>
        <begin position="435"/>
        <end position="451"/>
    </location>
</feature>
<dbReference type="CDD" id="cd19178">
    <property type="entry name" value="SET_SETD6"/>
    <property type="match status" value="1"/>
</dbReference>
<keyword evidence="4 6" id="KW-0949">S-adenosyl-L-methionine</keyword>
<feature type="compositionally biased region" description="Acidic residues" evidence="7">
    <location>
        <begin position="195"/>
        <end position="212"/>
    </location>
</feature>
<dbReference type="InterPro" id="IPR050600">
    <property type="entry name" value="SETD3_SETD6_MTase"/>
</dbReference>
<accession>A0A9P5V1J0</accession>
<dbReference type="SUPFAM" id="SSF81822">
    <property type="entry name" value="RuBisCo LSMT C-terminal, substrate-binding domain"/>
    <property type="match status" value="1"/>
</dbReference>
<dbReference type="GO" id="GO:0005634">
    <property type="term" value="C:nucleus"/>
    <property type="evidence" value="ECO:0007669"/>
    <property type="project" value="UniProtKB-SubCell"/>
</dbReference>
<evidence type="ECO:0000256" key="7">
    <source>
        <dbReference type="SAM" id="MobiDB-lite"/>
    </source>
</evidence>
<sequence>MAEFEQVNTTFLAWLAANGATVSKSIALQDYSAEGAGRGVVAVADINKDEELFSIPRPLLLSPETSELAKKLDLTTLEGWNPLMICMIYEYGRGAASRWKPYFDILPMEFSTPMFWSAEELKELAGTGVIDKIGREEAESIFKEKLWPLISAHPDLFPTTEHQEQDKEAGFLNVFHRMGSLIMAYAFHDTLPDKDGDENMDSDDDEEEEEEEKVNVSMVPMADMLNHKTGHNNARLFHEKDCLRMVAIKPIKNGQQIYNTYGELCNADLLRKYGFVDVPNPNNIAEISGESVVAKCTAADDNGKDEKVEWLLEQDGLEDFFILEAGGEIPEELIGCAKILMMPIDEFKTTVIEGKKLPSTKLTVEVQKVLRELLEAKIAEYPSSAKEDKTMLKQPIGTIPERIRNAVVVRSGEREIVQSVLDQVKKWRPPPPPAAASTGKQKGNGKGQPPNKGKKPYQKK</sequence>
<reference evidence="9" key="1">
    <citation type="journal article" date="2020" name="Fungal Divers.">
        <title>Resolving the Mortierellaceae phylogeny through synthesis of multi-gene phylogenetics and phylogenomics.</title>
        <authorList>
            <person name="Vandepol N."/>
            <person name="Liber J."/>
            <person name="Desiro A."/>
            <person name="Na H."/>
            <person name="Kennedy M."/>
            <person name="Barry K."/>
            <person name="Grigoriev I.V."/>
            <person name="Miller A.N."/>
            <person name="O'Donnell K."/>
            <person name="Stajich J.E."/>
            <person name="Bonito G."/>
        </authorList>
    </citation>
    <scope>NUCLEOTIDE SEQUENCE</scope>
    <source>
        <strain evidence="9">NRRL 6426</strain>
    </source>
</reference>
<dbReference type="InterPro" id="IPR036464">
    <property type="entry name" value="Rubisco_LSMT_subst-bd_sf"/>
</dbReference>
<dbReference type="InterPro" id="IPR001214">
    <property type="entry name" value="SET_dom"/>
</dbReference>
<dbReference type="OrthoDB" id="341421at2759"/>
<keyword evidence="3 6" id="KW-0808">Transferase</keyword>
<dbReference type="FunFam" id="3.90.1410.10:FF:000007">
    <property type="entry name" value="Ribosomal lysine N-methyltransferase 4"/>
    <property type="match status" value="1"/>
</dbReference>
<dbReference type="Pfam" id="PF00856">
    <property type="entry name" value="SET"/>
    <property type="match status" value="1"/>
</dbReference>
<evidence type="ECO:0000256" key="2">
    <source>
        <dbReference type="ARBA" id="ARBA00022603"/>
    </source>
</evidence>
<evidence type="ECO:0000313" key="9">
    <source>
        <dbReference type="EMBL" id="KAF9129820.1"/>
    </source>
</evidence>
<gene>
    <name evidence="9" type="ORF">BG015_004091</name>
</gene>
<comment type="subcellular location">
    <subcellularLocation>
        <location evidence="1 6">Nucleus</location>
    </subcellularLocation>
</comment>
<name>A0A9P5V1J0_9FUNG</name>
<evidence type="ECO:0000313" key="10">
    <source>
        <dbReference type="Proteomes" id="UP000748756"/>
    </source>
</evidence>
<dbReference type="PIRSF" id="PIRSF011771">
    <property type="entry name" value="RMS1_SET"/>
    <property type="match status" value="1"/>
</dbReference>
<keyword evidence="2 6" id="KW-0489">Methyltransferase</keyword>
<evidence type="ECO:0000256" key="3">
    <source>
        <dbReference type="ARBA" id="ARBA00022679"/>
    </source>
</evidence>
<dbReference type="GO" id="GO:0016279">
    <property type="term" value="F:protein-lysine N-methyltransferase activity"/>
    <property type="evidence" value="ECO:0007669"/>
    <property type="project" value="UniProtKB-UniRule"/>
</dbReference>
<dbReference type="PANTHER" id="PTHR13271:SF34">
    <property type="entry name" value="N-LYSINE METHYLTRANSFERASE SETD6"/>
    <property type="match status" value="1"/>
</dbReference>
<dbReference type="InterPro" id="IPR046341">
    <property type="entry name" value="SET_dom_sf"/>
</dbReference>
<dbReference type="SUPFAM" id="SSF82199">
    <property type="entry name" value="SET domain"/>
    <property type="match status" value="1"/>
</dbReference>
<dbReference type="GO" id="GO:0032259">
    <property type="term" value="P:methylation"/>
    <property type="evidence" value="ECO:0007669"/>
    <property type="project" value="UniProtKB-KW"/>
</dbReference>
<comment type="function">
    <text evidence="6">S-adenosyl-L-methionine-dependent protein-lysine N-methyltransferase that monomethylates 60S ribosomal protein L42.</text>
</comment>
<dbReference type="Pfam" id="PF09273">
    <property type="entry name" value="Rubis-subs-bind"/>
    <property type="match status" value="1"/>
</dbReference>
<feature type="region of interest" description="Disordered" evidence="7">
    <location>
        <begin position="192"/>
        <end position="212"/>
    </location>
</feature>
<evidence type="ECO:0000256" key="6">
    <source>
        <dbReference type="PIRNR" id="PIRNR011771"/>
    </source>
</evidence>
<evidence type="ECO:0000256" key="5">
    <source>
        <dbReference type="ARBA" id="ARBA00023242"/>
    </source>
</evidence>
<dbReference type="EMBL" id="JAAAUQ010001975">
    <property type="protein sequence ID" value="KAF9129820.1"/>
    <property type="molecule type" value="Genomic_DNA"/>
</dbReference>
<comment type="caution">
    <text evidence="9">The sequence shown here is derived from an EMBL/GenBank/DDBJ whole genome shotgun (WGS) entry which is preliminary data.</text>
</comment>
<feature type="domain" description="SET" evidence="8">
    <location>
        <begin position="18"/>
        <end position="262"/>
    </location>
</feature>
<evidence type="ECO:0000256" key="1">
    <source>
        <dbReference type="ARBA" id="ARBA00004123"/>
    </source>
</evidence>
<protein>
    <recommendedName>
        <fullName evidence="6">Ribosomal lysine N-methyltransferase 4</fullName>
        <ecNumber evidence="6">2.1.1.-</ecNumber>
    </recommendedName>
</protein>
<dbReference type="AlphaFoldDB" id="A0A9P5V1J0"/>
<evidence type="ECO:0000256" key="4">
    <source>
        <dbReference type="ARBA" id="ARBA00022691"/>
    </source>
</evidence>
<dbReference type="PROSITE" id="PS50280">
    <property type="entry name" value="SET"/>
    <property type="match status" value="1"/>
</dbReference>
<evidence type="ECO:0000259" key="8">
    <source>
        <dbReference type="PROSITE" id="PS50280"/>
    </source>
</evidence>
<dbReference type="InterPro" id="IPR015353">
    <property type="entry name" value="Rubisco_LSMT_subst-bd"/>
</dbReference>
<dbReference type="Proteomes" id="UP000748756">
    <property type="component" value="Unassembled WGS sequence"/>
</dbReference>
<feature type="region of interest" description="Disordered" evidence="7">
    <location>
        <begin position="422"/>
        <end position="460"/>
    </location>
</feature>
<dbReference type="InterPro" id="IPR011383">
    <property type="entry name" value="N-lys_methylase_SETD6"/>
</dbReference>
<keyword evidence="10" id="KW-1185">Reference proteome</keyword>
<organism evidence="9 10">
    <name type="scientific">Linnemannia schmuckeri</name>
    <dbReference type="NCBI Taxonomy" id="64567"/>
    <lineage>
        <taxon>Eukaryota</taxon>
        <taxon>Fungi</taxon>
        <taxon>Fungi incertae sedis</taxon>
        <taxon>Mucoromycota</taxon>
        <taxon>Mortierellomycotina</taxon>
        <taxon>Mortierellomycetes</taxon>
        <taxon>Mortierellales</taxon>
        <taxon>Mortierellaceae</taxon>
        <taxon>Linnemannia</taxon>
    </lineage>
</organism>
<dbReference type="PANTHER" id="PTHR13271">
    <property type="entry name" value="UNCHARACTERIZED PUTATIVE METHYLTRANSFERASE"/>
    <property type="match status" value="1"/>
</dbReference>
<dbReference type="Gene3D" id="3.90.1410.10">
    <property type="entry name" value="set domain protein methyltransferase, domain 1"/>
    <property type="match status" value="1"/>
</dbReference>
<dbReference type="EC" id="2.1.1.-" evidence="6"/>
<dbReference type="InterPro" id="IPR044430">
    <property type="entry name" value="SETD6_SET"/>
</dbReference>
<keyword evidence="5 6" id="KW-0539">Nucleus</keyword>